<keyword evidence="3" id="KW-1185">Reference proteome</keyword>
<reference evidence="2" key="1">
    <citation type="submission" date="2013-07" db="EMBL/GenBank/DDBJ databases">
        <authorList>
            <person name="McIlroy S."/>
        </authorList>
    </citation>
    <scope>NUCLEOTIDE SEQUENCE [LARGE SCALE GENOMIC DNA]</scope>
    <source>
        <strain evidence="2">Run_A_D11</strain>
    </source>
</reference>
<dbReference type="Proteomes" id="UP000035760">
    <property type="component" value="Unassembled WGS sequence"/>
</dbReference>
<dbReference type="AlphaFoldDB" id="W6M8J7"/>
<reference evidence="2" key="2">
    <citation type="submission" date="2014-03" db="EMBL/GenBank/DDBJ databases">
        <title>Candidatus Competibacter-lineage genomes retrieved from metagenomes reveal functional metabolic diversity.</title>
        <authorList>
            <person name="McIlroy S.J."/>
            <person name="Albertsen M."/>
            <person name="Andresen E.K."/>
            <person name="Saunders A.M."/>
            <person name="Kristiansen R."/>
            <person name="Stokholm-Bjerregaard M."/>
            <person name="Nielsen K.L."/>
            <person name="Nielsen P.H."/>
        </authorList>
    </citation>
    <scope>NUCLEOTIDE SEQUENCE</scope>
    <source>
        <strain evidence="2">Run_A_D11</strain>
    </source>
</reference>
<evidence type="ECO:0000313" key="2">
    <source>
        <dbReference type="EMBL" id="CDI02974.1"/>
    </source>
</evidence>
<evidence type="ECO:0000313" key="3">
    <source>
        <dbReference type="Proteomes" id="UP000035760"/>
    </source>
</evidence>
<gene>
    <name evidence="2" type="ORF">BN873_360068</name>
</gene>
<proteinExistence type="predicted"/>
<name>W6M8J7_9GAMM</name>
<feature type="compositionally biased region" description="Polar residues" evidence="1">
    <location>
        <begin position="13"/>
        <end position="32"/>
    </location>
</feature>
<protein>
    <submittedName>
        <fullName evidence="2">Uncharacterized protein</fullName>
    </submittedName>
</protein>
<dbReference type="EMBL" id="CBTJ020000043">
    <property type="protein sequence ID" value="CDI02974.1"/>
    <property type="molecule type" value="Genomic_DNA"/>
</dbReference>
<dbReference type="RefSeq" id="WP_048673518.1">
    <property type="nucleotide sequence ID" value="NZ_CBTJ020000043.1"/>
</dbReference>
<sequence>MAGSIGTGPLGTVANTQPPSTGTLAKSAQQPAGVTGGRTYYSESSDPYYRSRGEAAASRERTRFGQRRAAAREQGQSYLEADIHYLLTRRKETLHKWFTLLKWLREGLLKSGDPARKALLYGIRVEASGAQVQTHRADTEDSHSAHLMHCNLRFTYRDKRCEAYDLLQGQRASTQDYQAFVKNIFADTANVFSLINEIDSYLESQGAKSELAAISAQILQQGLEPTVALNQYLESYQALIRRCKDEDYPEVIRRYEAGDNSLEARLAKHQSVSGDMKKHRKRSLFDLYLNYFSQASSETSISDYAYRSRHQEWGTAPNRLL</sequence>
<feature type="compositionally biased region" description="Basic and acidic residues" evidence="1">
    <location>
        <begin position="49"/>
        <end position="63"/>
    </location>
</feature>
<accession>W6M8J7</accession>
<feature type="region of interest" description="Disordered" evidence="1">
    <location>
        <begin position="1"/>
        <end position="63"/>
    </location>
</feature>
<comment type="caution">
    <text evidence="2">The sequence shown here is derived from an EMBL/GenBank/DDBJ whole genome shotgun (WGS) entry which is preliminary data.</text>
</comment>
<dbReference type="STRING" id="1400863.BN873_360068"/>
<organism evidence="2 3">
    <name type="scientific">Candidatus Competibacter denitrificans Run_A_D11</name>
    <dbReference type="NCBI Taxonomy" id="1400863"/>
    <lineage>
        <taxon>Bacteria</taxon>
        <taxon>Pseudomonadati</taxon>
        <taxon>Pseudomonadota</taxon>
        <taxon>Gammaproteobacteria</taxon>
        <taxon>Candidatus Competibacteraceae</taxon>
        <taxon>Candidatus Competibacter</taxon>
    </lineage>
</organism>
<evidence type="ECO:0000256" key="1">
    <source>
        <dbReference type="SAM" id="MobiDB-lite"/>
    </source>
</evidence>